<reference evidence="2 3" key="1">
    <citation type="submission" date="2020-02" db="EMBL/GenBank/DDBJ databases">
        <title>Genome analysis of Thermosulfuriphilus ammonigenes ST65T, an anaerobic thermophilic chemolithoautotrophic bacterium isolated from a deep-sea hydrothermal vent.</title>
        <authorList>
            <person name="Slobodkina G."/>
            <person name="Allioux M."/>
            <person name="Merkel A."/>
            <person name="Alain K."/>
            <person name="Jebbar M."/>
            <person name="Slobodkin A."/>
        </authorList>
    </citation>
    <scope>NUCLEOTIDE SEQUENCE [LARGE SCALE GENOMIC DNA]</scope>
    <source>
        <strain evidence="2 3">ST65</strain>
    </source>
</reference>
<dbReference type="Proteomes" id="UP000502179">
    <property type="component" value="Chromosome"/>
</dbReference>
<sequence>MPIYEFHCQDCGHEFEALLKSREEISEVVCKKCQGRNVKRLMSVARALISGESKSSGPRIVDQKTCDTGTCTHVDLPGYSRS</sequence>
<evidence type="ECO:0000313" key="2">
    <source>
        <dbReference type="EMBL" id="QIJ72168.1"/>
    </source>
</evidence>
<accession>A0A6G7PXJ1</accession>
<dbReference type="AlphaFoldDB" id="A0A6G7PXJ1"/>
<gene>
    <name evidence="2" type="ORF">G4V39_07755</name>
</gene>
<dbReference type="RefSeq" id="WP_166032386.1">
    <property type="nucleotide sequence ID" value="NZ_CP048877.1"/>
</dbReference>
<name>A0A6G7PXJ1_9BACT</name>
<dbReference type="SMART" id="SM00834">
    <property type="entry name" value="CxxC_CXXC_SSSS"/>
    <property type="match status" value="1"/>
</dbReference>
<dbReference type="InterPro" id="IPR013429">
    <property type="entry name" value="Regulatory_FmdB_Zinc_ribbon"/>
</dbReference>
<dbReference type="KEGG" id="tav:G4V39_07755"/>
<organism evidence="2 3">
    <name type="scientific">Thermosulfuriphilus ammonigenes</name>
    <dbReference type="NCBI Taxonomy" id="1936021"/>
    <lineage>
        <taxon>Bacteria</taxon>
        <taxon>Pseudomonadati</taxon>
        <taxon>Thermodesulfobacteriota</taxon>
        <taxon>Thermodesulfobacteria</taxon>
        <taxon>Thermodesulfobacteriales</taxon>
        <taxon>Thermodesulfobacteriaceae</taxon>
        <taxon>Thermosulfuriphilus</taxon>
    </lineage>
</organism>
<proteinExistence type="predicted"/>
<dbReference type="Pfam" id="PF09723">
    <property type="entry name" value="Zn_ribbon_8"/>
    <property type="match status" value="1"/>
</dbReference>
<feature type="domain" description="Putative regulatory protein FmdB zinc ribbon" evidence="1">
    <location>
        <begin position="1"/>
        <end position="43"/>
    </location>
</feature>
<evidence type="ECO:0000313" key="3">
    <source>
        <dbReference type="Proteomes" id="UP000502179"/>
    </source>
</evidence>
<evidence type="ECO:0000259" key="1">
    <source>
        <dbReference type="SMART" id="SM00834"/>
    </source>
</evidence>
<keyword evidence="3" id="KW-1185">Reference proteome</keyword>
<dbReference type="EMBL" id="CP048877">
    <property type="protein sequence ID" value="QIJ72168.1"/>
    <property type="molecule type" value="Genomic_DNA"/>
</dbReference>
<dbReference type="NCBIfam" id="TIGR02605">
    <property type="entry name" value="CxxC_CxxC_SSSS"/>
    <property type="match status" value="1"/>
</dbReference>
<protein>
    <submittedName>
        <fullName evidence="2">Zinc ribbon domain-containing protein</fullName>
    </submittedName>
</protein>